<dbReference type="RefSeq" id="WP_377051706.1">
    <property type="nucleotide sequence ID" value="NZ_JBHLVZ010000041.1"/>
</dbReference>
<dbReference type="EMBL" id="JBHLVZ010000041">
    <property type="protein sequence ID" value="MFC0386842.1"/>
    <property type="molecule type" value="Genomic_DNA"/>
</dbReference>
<dbReference type="Proteomes" id="UP001589789">
    <property type="component" value="Unassembled WGS sequence"/>
</dbReference>
<keyword evidence="2" id="KW-1185">Reference proteome</keyword>
<sequence length="64" mass="6681">MERSALPGAVEALRAALCRGGGARPPRAPSASRCLREGTKQQAVLILLRRPEGATITQVIEATG</sequence>
<reference evidence="1 2" key="1">
    <citation type="submission" date="2024-09" db="EMBL/GenBank/DDBJ databases">
        <authorList>
            <person name="Sun Q."/>
            <person name="Mori K."/>
        </authorList>
    </citation>
    <scope>NUCLEOTIDE SEQUENCE [LARGE SCALE GENOMIC DNA]</scope>
    <source>
        <strain evidence="1 2">CCM 7468</strain>
    </source>
</reference>
<proteinExistence type="predicted"/>
<comment type="caution">
    <text evidence="1">The sequence shown here is derived from an EMBL/GenBank/DDBJ whole genome shotgun (WGS) entry which is preliminary data.</text>
</comment>
<evidence type="ECO:0000313" key="2">
    <source>
        <dbReference type="Proteomes" id="UP001589789"/>
    </source>
</evidence>
<dbReference type="InterPro" id="IPR021880">
    <property type="entry name" value="DUF3489"/>
</dbReference>
<protein>
    <submittedName>
        <fullName evidence="1">DUF3489 domain-containing protein</fullName>
    </submittedName>
</protein>
<dbReference type="Pfam" id="PF11994">
    <property type="entry name" value="DUF3489"/>
    <property type="match status" value="1"/>
</dbReference>
<organism evidence="1 2">
    <name type="scientific">Muricoccus vinaceus</name>
    <dbReference type="NCBI Taxonomy" id="424704"/>
    <lineage>
        <taxon>Bacteria</taxon>
        <taxon>Pseudomonadati</taxon>
        <taxon>Pseudomonadota</taxon>
        <taxon>Alphaproteobacteria</taxon>
        <taxon>Acetobacterales</taxon>
        <taxon>Roseomonadaceae</taxon>
        <taxon>Muricoccus</taxon>
    </lineage>
</organism>
<name>A0ABV6IU52_9PROT</name>
<accession>A0ABV6IU52</accession>
<gene>
    <name evidence="1" type="ORF">ACFFIC_14990</name>
</gene>
<evidence type="ECO:0000313" key="1">
    <source>
        <dbReference type="EMBL" id="MFC0386842.1"/>
    </source>
</evidence>